<dbReference type="OrthoDB" id="9814461at2"/>
<dbReference type="RefSeq" id="WP_097183461.1">
    <property type="nucleotide sequence ID" value="NZ_OCNK01000002.1"/>
</dbReference>
<feature type="transmembrane region" description="Helical" evidence="7">
    <location>
        <begin position="88"/>
        <end position="106"/>
    </location>
</feature>
<protein>
    <submittedName>
        <fullName evidence="8">Amino acid/amide ABC transporter membrane protein 2, HAAT family</fullName>
    </submittedName>
</protein>
<keyword evidence="2" id="KW-1003">Cell membrane</keyword>
<dbReference type="CDD" id="cd06581">
    <property type="entry name" value="TM_PBP1_LivM_like"/>
    <property type="match status" value="1"/>
</dbReference>
<evidence type="ECO:0000256" key="3">
    <source>
        <dbReference type="ARBA" id="ARBA00022692"/>
    </source>
</evidence>
<feature type="transmembrane region" description="Helical" evidence="7">
    <location>
        <begin position="140"/>
        <end position="158"/>
    </location>
</feature>
<dbReference type="PANTHER" id="PTHR30482">
    <property type="entry name" value="HIGH-AFFINITY BRANCHED-CHAIN AMINO ACID TRANSPORT SYSTEM PERMEASE"/>
    <property type="match status" value="1"/>
</dbReference>
<feature type="transmembrane region" description="Helical" evidence="7">
    <location>
        <begin position="239"/>
        <end position="263"/>
    </location>
</feature>
<dbReference type="GO" id="GO:0015658">
    <property type="term" value="F:branched-chain amino acid transmembrane transporter activity"/>
    <property type="evidence" value="ECO:0007669"/>
    <property type="project" value="InterPro"/>
</dbReference>
<dbReference type="EMBL" id="OCNK01000002">
    <property type="protein sequence ID" value="SOD98018.1"/>
    <property type="molecule type" value="Genomic_DNA"/>
</dbReference>
<keyword evidence="3 7" id="KW-0812">Transmembrane</keyword>
<evidence type="ECO:0000313" key="8">
    <source>
        <dbReference type="EMBL" id="SOD98018.1"/>
    </source>
</evidence>
<keyword evidence="4 7" id="KW-1133">Transmembrane helix</keyword>
<keyword evidence="5 7" id="KW-0472">Membrane</keyword>
<evidence type="ECO:0000313" key="9">
    <source>
        <dbReference type="Proteomes" id="UP000219482"/>
    </source>
</evidence>
<evidence type="ECO:0000256" key="1">
    <source>
        <dbReference type="ARBA" id="ARBA00004651"/>
    </source>
</evidence>
<feature type="transmembrane region" description="Helical" evidence="7">
    <location>
        <begin position="62"/>
        <end position="81"/>
    </location>
</feature>
<evidence type="ECO:0000256" key="2">
    <source>
        <dbReference type="ARBA" id="ARBA00022475"/>
    </source>
</evidence>
<evidence type="ECO:0000256" key="4">
    <source>
        <dbReference type="ARBA" id="ARBA00022989"/>
    </source>
</evidence>
<keyword evidence="9" id="KW-1185">Reference proteome</keyword>
<accession>A0A286GR75</accession>
<dbReference type="AlphaFoldDB" id="A0A286GR75"/>
<feature type="transmembrane region" description="Helical" evidence="7">
    <location>
        <begin position="323"/>
        <end position="347"/>
    </location>
</feature>
<proteinExistence type="predicted"/>
<evidence type="ECO:0000256" key="6">
    <source>
        <dbReference type="SAM" id="MobiDB-lite"/>
    </source>
</evidence>
<evidence type="ECO:0000256" key="5">
    <source>
        <dbReference type="ARBA" id="ARBA00023136"/>
    </source>
</evidence>
<reference evidence="9" key="1">
    <citation type="submission" date="2017-09" db="EMBL/GenBank/DDBJ databases">
        <authorList>
            <person name="Varghese N."/>
            <person name="Submissions S."/>
        </authorList>
    </citation>
    <scope>NUCLEOTIDE SEQUENCE [LARGE SCALE GENOMIC DNA]</scope>
    <source>
        <strain evidence="9">DSM 44270</strain>
    </source>
</reference>
<dbReference type="Proteomes" id="UP000219482">
    <property type="component" value="Unassembled WGS sequence"/>
</dbReference>
<gene>
    <name evidence="8" type="ORF">SAMN06272739_1694</name>
</gene>
<feature type="transmembrane region" description="Helical" evidence="7">
    <location>
        <begin position="190"/>
        <end position="207"/>
    </location>
</feature>
<comment type="subcellular location">
    <subcellularLocation>
        <location evidence="1">Cell membrane</location>
        <topology evidence="1">Multi-pass membrane protein</topology>
    </subcellularLocation>
</comment>
<dbReference type="InterPro" id="IPR001851">
    <property type="entry name" value="ABC_transp_permease"/>
</dbReference>
<organism evidence="8 9">
    <name type="scientific">Blastococcus haudaquaticus</name>
    <dbReference type="NCBI Taxonomy" id="1938745"/>
    <lineage>
        <taxon>Bacteria</taxon>
        <taxon>Bacillati</taxon>
        <taxon>Actinomycetota</taxon>
        <taxon>Actinomycetes</taxon>
        <taxon>Geodermatophilales</taxon>
        <taxon>Geodermatophilaceae</taxon>
        <taxon>Blastococcus</taxon>
    </lineage>
</organism>
<feature type="transmembrane region" description="Helical" evidence="7">
    <location>
        <begin position="38"/>
        <end position="56"/>
    </location>
</feature>
<dbReference type="InterPro" id="IPR043428">
    <property type="entry name" value="LivM-like"/>
</dbReference>
<sequence length="360" mass="37076">MATSISGPATRTVAATPGSPRAAAPALDELRPLWRRPVTWAWTALFVVALVVPFLISDYDLFKATRVLTVAIAVAGLNLLIGRAGQISAGHGALYGLGAYTAMILVKELGWGWPLAVLAAVIVSGAAGWLIGLPALRVRGLNLGLLTIAIAAIFPLLLSRFEGITGGTIGLQLAGSPITPPGGLALTPEQFQFLLLVVVLAVVLVLLRNLTTGPLGRAVEALRVNPLMARSEGVDVNRLTLTMFGISSAVAGLGGALGGLVLASTVPDSYSMFFSLTLLSACVVGGSRTWAGSLVGAAFIVYLPDVISQHIGSTTGGQWSQLVYAVALLLTLFFLPAGVAGGAGRLVTRLTGGPRRRSKA</sequence>
<evidence type="ECO:0000256" key="7">
    <source>
        <dbReference type="SAM" id="Phobius"/>
    </source>
</evidence>
<feature type="region of interest" description="Disordered" evidence="6">
    <location>
        <begin position="1"/>
        <end position="22"/>
    </location>
</feature>
<dbReference type="Pfam" id="PF02653">
    <property type="entry name" value="BPD_transp_2"/>
    <property type="match status" value="1"/>
</dbReference>
<dbReference type="GO" id="GO:0005886">
    <property type="term" value="C:plasma membrane"/>
    <property type="evidence" value="ECO:0007669"/>
    <property type="project" value="UniProtKB-SubCell"/>
</dbReference>
<feature type="transmembrane region" description="Helical" evidence="7">
    <location>
        <begin position="112"/>
        <end position="133"/>
    </location>
</feature>
<dbReference type="PANTHER" id="PTHR30482:SF20">
    <property type="entry name" value="HIGH-AFFINITY BRANCHED-CHAIN AMINO ACID TRANSPORT SYSTEM PERMEASE PROTEIN LIVM"/>
    <property type="match status" value="1"/>
</dbReference>
<name>A0A286GR75_9ACTN</name>